<dbReference type="RefSeq" id="WP_148895145.1">
    <property type="nucleotide sequence ID" value="NZ_VNIB01000003.1"/>
</dbReference>
<sequence length="249" mass="27722">MEQEKPQSGEGLRGIAGLYTRQEIKKFVSGYLLLLAVVEGLIFFFCWVSYLGDGQTAFPWKAYLIASFLVPVAISFLLGVVAYGFGRYLMPGEEAPADGEVDRPPNRFEEAMLSLRQVPFLVALLLLVLAGGLVYKLDAIVAFVARAGGEAARYLFILVLVVLGVAGVVALVWMILSYRLRCRRLAYLHQFRLEVIERTGMVLLEDETLVDRDGQVVERPGQSEMSASFSRDELTLLPRLPGRSRDGER</sequence>
<name>A0A5D3WKN0_9BACT</name>
<feature type="transmembrane region" description="Helical" evidence="2">
    <location>
        <begin position="120"/>
        <end position="145"/>
    </location>
</feature>
<protein>
    <submittedName>
        <fullName evidence="3">Uncharacterized protein</fullName>
    </submittedName>
</protein>
<comment type="caution">
    <text evidence="3">The sequence shown here is derived from an EMBL/GenBank/DDBJ whole genome shotgun (WGS) entry which is preliminary data.</text>
</comment>
<keyword evidence="2" id="KW-1133">Transmembrane helix</keyword>
<organism evidence="3 4">
    <name type="scientific">Geothermobacter ehrlichii</name>
    <dbReference type="NCBI Taxonomy" id="213224"/>
    <lineage>
        <taxon>Bacteria</taxon>
        <taxon>Pseudomonadati</taxon>
        <taxon>Thermodesulfobacteriota</taxon>
        <taxon>Desulfuromonadia</taxon>
        <taxon>Desulfuromonadales</taxon>
        <taxon>Geothermobacteraceae</taxon>
        <taxon>Geothermobacter</taxon>
    </lineage>
</organism>
<dbReference type="EMBL" id="VNIB01000003">
    <property type="protein sequence ID" value="TYO99220.1"/>
    <property type="molecule type" value="Genomic_DNA"/>
</dbReference>
<accession>A0A5D3WKN0</accession>
<evidence type="ECO:0000313" key="4">
    <source>
        <dbReference type="Proteomes" id="UP000324159"/>
    </source>
</evidence>
<evidence type="ECO:0000256" key="1">
    <source>
        <dbReference type="SAM" id="MobiDB-lite"/>
    </source>
</evidence>
<evidence type="ECO:0000313" key="3">
    <source>
        <dbReference type="EMBL" id="TYO99220.1"/>
    </source>
</evidence>
<keyword evidence="2" id="KW-0472">Membrane</keyword>
<evidence type="ECO:0000256" key="2">
    <source>
        <dbReference type="SAM" id="Phobius"/>
    </source>
</evidence>
<reference evidence="3 4" key="1">
    <citation type="submission" date="2019-07" db="EMBL/GenBank/DDBJ databases">
        <title>Genomic Encyclopedia of Type Strains, Phase IV (KMG-IV): sequencing the most valuable type-strain genomes for metagenomic binning, comparative biology and taxonomic classification.</title>
        <authorList>
            <person name="Goeker M."/>
        </authorList>
    </citation>
    <scope>NUCLEOTIDE SEQUENCE [LARGE SCALE GENOMIC DNA]</scope>
    <source>
        <strain evidence="3 4">SS015</strain>
    </source>
</reference>
<feature type="region of interest" description="Disordered" evidence="1">
    <location>
        <begin position="218"/>
        <end position="249"/>
    </location>
</feature>
<dbReference type="AlphaFoldDB" id="A0A5D3WKN0"/>
<dbReference type="Proteomes" id="UP000324159">
    <property type="component" value="Unassembled WGS sequence"/>
</dbReference>
<feature type="transmembrane region" description="Helical" evidence="2">
    <location>
        <begin position="62"/>
        <end position="85"/>
    </location>
</feature>
<keyword evidence="2" id="KW-0812">Transmembrane</keyword>
<keyword evidence="4" id="KW-1185">Reference proteome</keyword>
<feature type="transmembrane region" description="Helical" evidence="2">
    <location>
        <begin position="31"/>
        <end position="50"/>
    </location>
</feature>
<dbReference type="OrthoDB" id="5415347at2"/>
<proteinExistence type="predicted"/>
<feature type="transmembrane region" description="Helical" evidence="2">
    <location>
        <begin position="151"/>
        <end position="176"/>
    </location>
</feature>
<gene>
    <name evidence="3" type="ORF">EDC39_10363</name>
</gene>